<feature type="region of interest" description="Disordered" evidence="3">
    <location>
        <begin position="543"/>
        <end position="569"/>
    </location>
</feature>
<dbReference type="EMBL" id="CAXITT010000411">
    <property type="protein sequence ID" value="CAL1541046.1"/>
    <property type="molecule type" value="Genomic_DNA"/>
</dbReference>
<feature type="compositionally biased region" description="Low complexity" evidence="3">
    <location>
        <begin position="304"/>
        <end position="316"/>
    </location>
</feature>
<dbReference type="PANTHER" id="PTHR21646">
    <property type="entry name" value="UBIQUITIN CARBOXYL-TERMINAL HYDROLASE"/>
    <property type="match status" value="1"/>
</dbReference>
<dbReference type="PROSITE" id="PS00973">
    <property type="entry name" value="USP_2"/>
    <property type="match status" value="1"/>
</dbReference>
<evidence type="ECO:0000256" key="3">
    <source>
        <dbReference type="SAM" id="MobiDB-lite"/>
    </source>
</evidence>
<sequence>MSGHLSHRLDQSYHLKKDDYTYDLIGVSNHHGNMFGGHYIAFCRSPVDGKWREFNDNKVTVLEGGIATKEAYLLFYQRRSLSKDINQRLFTGDHWVFSLNLAPGLEEVTSSFSDAPQEDDSYPPHRSRSRSASPSAHKQGKENPNAAQRRSLSRPLTPQLSRRPLMPYADDNDFYEDSSPGSPPSPQREGFSRISRPVQRQTSEPYSRREMSAGPSSSTATKIKETKWKGVKDDSSLTDLNKTSAKGEVTNGFRRRDSEKHKQKPKVTVIRHEPTKSSTLPMNMSRNIGPRDFDSDARYPENKSYPSESRQISSSYESPSFLQVNLAQDISWDRYYDNSRGSEEGRRKLAQLMKQESFEKSLGEIGTIKEEPPNLARTGSTKLGPFKNNIQSSNYTKNSSTNGFSSKFDTEFNEELLTSRQEIAFFKYRPPTTSSAGYSHLDGDYEPVLEKRQPKPPWRPEQFHRLAQQHFGGRDDMRPYNKEKYKLTDEITSPTDHNFNGDMSPFKYATIGRTGDFLERGRLDSDAMPRSITLPHMIKNIQIDVQPPPSPTPPHTLKEERTYGHSPITSLPFSTSEYFANTRISNRERSIVTYEQHGRRTSDQSTFSSGSRTLPSNPESRPRFRPPRGIWGTIGRKPTPAATVSNIPTPCLRESSV</sequence>
<dbReference type="InterPro" id="IPR028889">
    <property type="entry name" value="USP"/>
</dbReference>
<name>A0AAV2I587_LYMST</name>
<organism evidence="5 6">
    <name type="scientific">Lymnaea stagnalis</name>
    <name type="common">Great pond snail</name>
    <name type="synonym">Helix stagnalis</name>
    <dbReference type="NCBI Taxonomy" id="6523"/>
    <lineage>
        <taxon>Eukaryota</taxon>
        <taxon>Metazoa</taxon>
        <taxon>Spiralia</taxon>
        <taxon>Lophotrochozoa</taxon>
        <taxon>Mollusca</taxon>
        <taxon>Gastropoda</taxon>
        <taxon>Heterobranchia</taxon>
        <taxon>Euthyneura</taxon>
        <taxon>Panpulmonata</taxon>
        <taxon>Hygrophila</taxon>
        <taxon>Lymnaeoidea</taxon>
        <taxon>Lymnaeidae</taxon>
        <taxon>Lymnaea</taxon>
    </lineage>
</organism>
<evidence type="ECO:0000256" key="1">
    <source>
        <dbReference type="ARBA" id="ARBA00000707"/>
    </source>
</evidence>
<dbReference type="EC" id="3.4.19.12" evidence="2"/>
<feature type="region of interest" description="Disordered" evidence="3">
    <location>
        <begin position="370"/>
        <end position="400"/>
    </location>
</feature>
<dbReference type="InterPro" id="IPR038765">
    <property type="entry name" value="Papain-like_cys_pep_sf"/>
</dbReference>
<dbReference type="GO" id="GO:0004843">
    <property type="term" value="F:cysteine-type deubiquitinase activity"/>
    <property type="evidence" value="ECO:0007669"/>
    <property type="project" value="UniProtKB-EC"/>
</dbReference>
<dbReference type="InterPro" id="IPR050185">
    <property type="entry name" value="Ub_carboxyl-term_hydrolase"/>
</dbReference>
<reference evidence="5 6" key="1">
    <citation type="submission" date="2024-04" db="EMBL/GenBank/DDBJ databases">
        <authorList>
            <consortium name="Genoscope - CEA"/>
            <person name="William W."/>
        </authorList>
    </citation>
    <scope>NUCLEOTIDE SEQUENCE [LARGE SCALE GENOMIC DNA]</scope>
</reference>
<gene>
    <name evidence="5" type="ORF">GSLYS_00014688001</name>
</gene>
<feature type="compositionally biased region" description="Polar residues" evidence="3">
    <location>
        <begin position="603"/>
        <end position="619"/>
    </location>
</feature>
<dbReference type="Proteomes" id="UP001497497">
    <property type="component" value="Unassembled WGS sequence"/>
</dbReference>
<dbReference type="Pfam" id="PF00443">
    <property type="entry name" value="UCH"/>
    <property type="match status" value="1"/>
</dbReference>
<feature type="compositionally biased region" description="Polar residues" evidence="3">
    <location>
        <begin position="388"/>
        <end position="400"/>
    </location>
</feature>
<dbReference type="InterPro" id="IPR018200">
    <property type="entry name" value="USP_CS"/>
</dbReference>
<comment type="caution">
    <text evidence="5">The sequence shown here is derived from an EMBL/GenBank/DDBJ whole genome shotgun (WGS) entry which is preliminary data.</text>
</comment>
<proteinExistence type="predicted"/>
<dbReference type="InterPro" id="IPR001394">
    <property type="entry name" value="Peptidase_C19_UCH"/>
</dbReference>
<evidence type="ECO:0000313" key="6">
    <source>
        <dbReference type="Proteomes" id="UP001497497"/>
    </source>
</evidence>
<evidence type="ECO:0000259" key="4">
    <source>
        <dbReference type="PROSITE" id="PS50235"/>
    </source>
</evidence>
<evidence type="ECO:0000313" key="5">
    <source>
        <dbReference type="EMBL" id="CAL1541046.1"/>
    </source>
</evidence>
<feature type="region of interest" description="Disordered" evidence="3">
    <location>
        <begin position="110"/>
        <end position="316"/>
    </location>
</feature>
<feature type="compositionally biased region" description="Polar residues" evidence="3">
    <location>
        <begin position="276"/>
        <end position="286"/>
    </location>
</feature>
<keyword evidence="6" id="KW-1185">Reference proteome</keyword>
<protein>
    <recommendedName>
        <fullName evidence="2">ubiquitinyl hydrolase 1</fullName>
        <ecNumber evidence="2">3.4.19.12</ecNumber>
    </recommendedName>
</protein>
<comment type="catalytic activity">
    <reaction evidence="1">
        <text>Thiol-dependent hydrolysis of ester, thioester, amide, peptide and isopeptide bonds formed by the C-terminal Gly of ubiquitin (a 76-residue protein attached to proteins as an intracellular targeting signal).</text>
        <dbReference type="EC" id="3.4.19.12"/>
    </reaction>
</comment>
<feature type="domain" description="USP" evidence="4">
    <location>
        <begin position="1"/>
        <end position="79"/>
    </location>
</feature>
<feature type="compositionally biased region" description="Polar residues" evidence="3">
    <location>
        <begin position="145"/>
        <end position="160"/>
    </location>
</feature>
<dbReference type="PROSITE" id="PS50235">
    <property type="entry name" value="USP_3"/>
    <property type="match status" value="1"/>
</dbReference>
<dbReference type="SUPFAM" id="SSF54001">
    <property type="entry name" value="Cysteine proteinases"/>
    <property type="match status" value="1"/>
</dbReference>
<dbReference type="AlphaFoldDB" id="A0AAV2I587"/>
<accession>A0AAV2I587</accession>
<feature type="region of interest" description="Disordered" evidence="3">
    <location>
        <begin position="594"/>
        <end position="657"/>
    </location>
</feature>
<dbReference type="Gene3D" id="3.90.70.10">
    <property type="entry name" value="Cysteine proteinases"/>
    <property type="match status" value="1"/>
</dbReference>
<feature type="compositionally biased region" description="Basic and acidic residues" evidence="3">
    <location>
        <begin position="222"/>
        <end position="235"/>
    </location>
</feature>
<evidence type="ECO:0000256" key="2">
    <source>
        <dbReference type="ARBA" id="ARBA00012759"/>
    </source>
</evidence>
<feature type="compositionally biased region" description="Basic and acidic residues" evidence="3">
    <location>
        <begin position="289"/>
        <end position="301"/>
    </location>
</feature>
<dbReference type="GO" id="GO:0016579">
    <property type="term" value="P:protein deubiquitination"/>
    <property type="evidence" value="ECO:0007669"/>
    <property type="project" value="InterPro"/>
</dbReference>